<evidence type="ECO:0000256" key="8">
    <source>
        <dbReference type="ARBA" id="ARBA00023170"/>
    </source>
</evidence>
<evidence type="ECO:0000256" key="7">
    <source>
        <dbReference type="ARBA" id="ARBA00023136"/>
    </source>
</evidence>
<dbReference type="EMBL" id="JAVXUP010000074">
    <property type="protein sequence ID" value="KAK3039540.1"/>
    <property type="molecule type" value="Genomic_DNA"/>
</dbReference>
<dbReference type="PANTHER" id="PTHR47986">
    <property type="entry name" value="OSJNBA0070M12.3 PROTEIN"/>
    <property type="match status" value="1"/>
</dbReference>
<reference evidence="11" key="1">
    <citation type="submission" date="2022-12" db="EMBL/GenBank/DDBJ databases">
        <title>Draft genome assemblies for two species of Escallonia (Escalloniales).</title>
        <authorList>
            <person name="Chanderbali A."/>
            <person name="Dervinis C."/>
            <person name="Anghel I."/>
            <person name="Soltis D."/>
            <person name="Soltis P."/>
            <person name="Zapata F."/>
        </authorList>
    </citation>
    <scope>NUCLEOTIDE SEQUENCE</scope>
    <source>
        <strain evidence="11">UCBG64.0493</strain>
        <tissue evidence="11">Leaf</tissue>
    </source>
</reference>
<proteinExistence type="predicted"/>
<keyword evidence="4" id="KW-0732">Signal</keyword>
<comment type="subcellular location">
    <subcellularLocation>
        <location evidence="1">Membrane</location>
        <topology evidence="1">Single-pass membrane protein</topology>
    </subcellularLocation>
</comment>
<evidence type="ECO:0000313" key="12">
    <source>
        <dbReference type="Proteomes" id="UP001188597"/>
    </source>
</evidence>
<keyword evidence="3" id="KW-0812">Transmembrane</keyword>
<evidence type="ECO:0000256" key="6">
    <source>
        <dbReference type="ARBA" id="ARBA00022989"/>
    </source>
</evidence>
<sequence>MGQEGSGVLQFNWKIHTRVFAGFILIHLAHFSLGATNTGDVAAINKLYAALGAPPLPGWVPAAGDPCSDAWQGVQCENADIVSMSLNNNQLTGEIPDAFQGLTSLVNLYDSRFVQQQFEWPTATIPRKSVISNYTNNQLSGTLDVLQDLPLREL</sequence>
<comment type="caution">
    <text evidence="11">The sequence shown here is derived from an EMBL/GenBank/DDBJ whole genome shotgun (WGS) entry which is preliminary data.</text>
</comment>
<evidence type="ECO:0000256" key="5">
    <source>
        <dbReference type="ARBA" id="ARBA00022737"/>
    </source>
</evidence>
<dbReference type="InterPro" id="IPR013210">
    <property type="entry name" value="LRR_N_plant-typ"/>
</dbReference>
<dbReference type="AlphaFoldDB" id="A0AA89BET6"/>
<feature type="domain" description="Leucine-rich repeat-containing N-terminal plant-type" evidence="10">
    <location>
        <begin position="39"/>
        <end position="76"/>
    </location>
</feature>
<dbReference type="InterPro" id="IPR052422">
    <property type="entry name" value="Auxin_Ser/Thr_Kinase"/>
</dbReference>
<dbReference type="PANTHER" id="PTHR47986:SF34">
    <property type="entry name" value="RECEPTOR-LIKE KINASE TMK2"/>
    <property type="match status" value="1"/>
</dbReference>
<evidence type="ECO:0000259" key="10">
    <source>
        <dbReference type="Pfam" id="PF08263"/>
    </source>
</evidence>
<dbReference type="SUPFAM" id="SSF52058">
    <property type="entry name" value="L domain-like"/>
    <property type="match status" value="1"/>
</dbReference>
<keyword evidence="6" id="KW-1133">Transmembrane helix</keyword>
<organism evidence="11 12">
    <name type="scientific">Escallonia herrerae</name>
    <dbReference type="NCBI Taxonomy" id="1293975"/>
    <lineage>
        <taxon>Eukaryota</taxon>
        <taxon>Viridiplantae</taxon>
        <taxon>Streptophyta</taxon>
        <taxon>Embryophyta</taxon>
        <taxon>Tracheophyta</taxon>
        <taxon>Spermatophyta</taxon>
        <taxon>Magnoliopsida</taxon>
        <taxon>eudicotyledons</taxon>
        <taxon>Gunneridae</taxon>
        <taxon>Pentapetalae</taxon>
        <taxon>asterids</taxon>
        <taxon>campanulids</taxon>
        <taxon>Escalloniales</taxon>
        <taxon>Escalloniaceae</taxon>
        <taxon>Escallonia</taxon>
    </lineage>
</organism>
<evidence type="ECO:0000256" key="2">
    <source>
        <dbReference type="ARBA" id="ARBA00022614"/>
    </source>
</evidence>
<protein>
    <recommendedName>
        <fullName evidence="10">Leucine-rich repeat-containing N-terminal plant-type domain-containing protein</fullName>
    </recommendedName>
</protein>
<evidence type="ECO:0000256" key="4">
    <source>
        <dbReference type="ARBA" id="ARBA00022729"/>
    </source>
</evidence>
<evidence type="ECO:0000256" key="9">
    <source>
        <dbReference type="ARBA" id="ARBA00023180"/>
    </source>
</evidence>
<dbReference type="GO" id="GO:0016020">
    <property type="term" value="C:membrane"/>
    <property type="evidence" value="ECO:0007669"/>
    <property type="project" value="UniProtKB-SubCell"/>
</dbReference>
<dbReference type="Gene3D" id="3.80.10.10">
    <property type="entry name" value="Ribonuclease Inhibitor"/>
    <property type="match status" value="1"/>
</dbReference>
<dbReference type="Pfam" id="PF08263">
    <property type="entry name" value="LRRNT_2"/>
    <property type="match status" value="1"/>
</dbReference>
<gene>
    <name evidence="11" type="ORF">RJ639_027684</name>
</gene>
<dbReference type="Proteomes" id="UP001188597">
    <property type="component" value="Unassembled WGS sequence"/>
</dbReference>
<name>A0AA89BET6_9ASTE</name>
<dbReference type="InterPro" id="IPR032675">
    <property type="entry name" value="LRR_dom_sf"/>
</dbReference>
<keyword evidence="9" id="KW-0325">Glycoprotein</keyword>
<keyword evidence="7" id="KW-0472">Membrane</keyword>
<keyword evidence="12" id="KW-1185">Reference proteome</keyword>
<keyword evidence="2" id="KW-0433">Leucine-rich repeat</keyword>
<accession>A0AA89BET6</accession>
<evidence type="ECO:0000256" key="3">
    <source>
        <dbReference type="ARBA" id="ARBA00022692"/>
    </source>
</evidence>
<evidence type="ECO:0000313" key="11">
    <source>
        <dbReference type="EMBL" id="KAK3039540.1"/>
    </source>
</evidence>
<keyword evidence="8" id="KW-0675">Receptor</keyword>
<evidence type="ECO:0000256" key="1">
    <source>
        <dbReference type="ARBA" id="ARBA00004167"/>
    </source>
</evidence>
<keyword evidence="5" id="KW-0677">Repeat</keyword>